<gene>
    <name evidence="1" type="ORF">RMR22_13155</name>
</gene>
<organism evidence="1">
    <name type="scientific">Agrobacterium rosae</name>
    <dbReference type="NCBI Taxonomy" id="1972867"/>
    <lineage>
        <taxon>Bacteria</taxon>
        <taxon>Pseudomonadati</taxon>
        <taxon>Pseudomonadota</taxon>
        <taxon>Alphaproteobacteria</taxon>
        <taxon>Hyphomicrobiales</taxon>
        <taxon>Rhizobiaceae</taxon>
        <taxon>Rhizobium/Agrobacterium group</taxon>
        <taxon>Agrobacterium</taxon>
    </lineage>
</organism>
<sequence>MPVINGWTVRAHPLLLDQLEKLTATVENLARKDPETYRENANAKLLAALQSLLFDKIPQDPTSTSYVQGNTLGTSRRHWFRAKFGGARFRLFFRYSTRAKVIIFAWVNDENTLRTYGSKTDAYAVFKDMLNGGNPPDDWETLLKAASQDNVEKRLGKAFVSASPKKN</sequence>
<dbReference type="EMBL" id="JAVRAF010000003">
    <property type="protein sequence ID" value="MDX8303201.1"/>
    <property type="molecule type" value="Genomic_DNA"/>
</dbReference>
<name>A0AAW9FCV4_9HYPH</name>
<dbReference type="InterPro" id="IPR021679">
    <property type="entry name" value="Toxin_endonuclease_YhaV"/>
</dbReference>
<protein>
    <submittedName>
        <fullName evidence="1">Type II toxin-antitoxin system YhaV family toxin</fullName>
    </submittedName>
</protein>
<dbReference type="GO" id="GO:0004540">
    <property type="term" value="F:RNA nuclease activity"/>
    <property type="evidence" value="ECO:0007669"/>
    <property type="project" value="InterPro"/>
</dbReference>
<comment type="caution">
    <text evidence="1">The sequence shown here is derived from an EMBL/GenBank/DDBJ whole genome shotgun (WGS) entry which is preliminary data.</text>
</comment>
<dbReference type="GO" id="GO:0110001">
    <property type="term" value="C:toxin-antitoxin complex"/>
    <property type="evidence" value="ECO:0007669"/>
    <property type="project" value="InterPro"/>
</dbReference>
<dbReference type="AlphaFoldDB" id="A0AAW9FCV4"/>
<dbReference type="Pfam" id="PF11663">
    <property type="entry name" value="Toxin_YhaV"/>
    <property type="match status" value="1"/>
</dbReference>
<accession>A0AAW9FCV4</accession>
<proteinExistence type="predicted"/>
<evidence type="ECO:0000313" key="1">
    <source>
        <dbReference type="EMBL" id="MDX8303201.1"/>
    </source>
</evidence>
<dbReference type="RefSeq" id="WP_320202864.1">
    <property type="nucleotide sequence ID" value="NZ_CP192781.1"/>
</dbReference>
<reference evidence="1" key="1">
    <citation type="journal article" date="2023" name="Phytobiomes J">
        <title>Deciphering the key players within the bacterial microbiota associated with aerial crown gall tumors on rhododendron: Insights into the gallobiome.</title>
        <authorList>
            <person name="Kuzmanovic N."/>
            <person name="Nesme J."/>
            <person name="Wolf J."/>
            <person name="Neumann-Schaal M."/>
            <person name="Petersen J."/>
            <person name="Fernandez-Gnecco G."/>
            <person name="Sproeer C."/>
            <person name="Bunk B."/>
            <person name="Overmann J."/>
            <person name="Sorensen S.J."/>
            <person name="Idczak E."/>
            <person name="Smalla K."/>
        </authorList>
    </citation>
    <scope>NUCLEOTIDE SEQUENCE</scope>
    <source>
        <strain evidence="1">Rho-11.1</strain>
    </source>
</reference>